<proteinExistence type="predicted"/>
<dbReference type="Gene3D" id="3.90.1200.10">
    <property type="match status" value="1"/>
</dbReference>
<gene>
    <name evidence="2" type="ORF">HF576_01450</name>
</gene>
<dbReference type="PANTHER" id="PTHR21310:SF42">
    <property type="entry name" value="BIFUNCTIONAL AAC_APH"/>
    <property type="match status" value="1"/>
</dbReference>
<dbReference type="Proteomes" id="UP001429745">
    <property type="component" value="Unassembled WGS sequence"/>
</dbReference>
<evidence type="ECO:0000313" key="3">
    <source>
        <dbReference type="Proteomes" id="UP001429745"/>
    </source>
</evidence>
<dbReference type="InterPro" id="IPR051678">
    <property type="entry name" value="AGP_Transferase"/>
</dbReference>
<organism evidence="2 3">
    <name type="scientific">Microbacterium salsuginis</name>
    <dbReference type="NCBI Taxonomy" id="2722803"/>
    <lineage>
        <taxon>Bacteria</taxon>
        <taxon>Bacillati</taxon>
        <taxon>Actinomycetota</taxon>
        <taxon>Actinomycetes</taxon>
        <taxon>Micrococcales</taxon>
        <taxon>Microbacteriaceae</taxon>
        <taxon>Microbacterium</taxon>
    </lineage>
</organism>
<dbReference type="RefSeq" id="WP_168911006.1">
    <property type="nucleotide sequence ID" value="NZ_JABACI010000001.1"/>
</dbReference>
<keyword evidence="3" id="KW-1185">Reference proteome</keyword>
<sequence>MTPSSEPRSVTPAEQATLAELGARHALWPEDAAVVTLARGGENTTFAVADCVVRINEDRDAVDREVALLRALAEATTLATPVPLVHDAALGLIAYRTLPGEPLLRRPQRRSTGLVEALTQVLAALRELPVAQQLPRDDNPNDAWHADAVENFRAAQSRFEPRQAAAVASFLSDPPPSDRGLVVPQHNDLGAEHLLADPEGALTGIIDWTDAACADPARDLGLLYRDLGSDVAFAIAAGLGGPLTDDERARIRFHARCKWLEDFRYAVDEPETRAAYLANCLWTFDHTFRDHA</sequence>
<dbReference type="InterPro" id="IPR011009">
    <property type="entry name" value="Kinase-like_dom_sf"/>
</dbReference>
<accession>A0ABX1K6J7</accession>
<protein>
    <submittedName>
        <fullName evidence="2">Aminoglycoside phosphotransferase family protein</fullName>
    </submittedName>
</protein>
<dbReference type="SUPFAM" id="SSF56112">
    <property type="entry name" value="Protein kinase-like (PK-like)"/>
    <property type="match status" value="1"/>
</dbReference>
<feature type="domain" description="Aminoglycoside phosphotransferase" evidence="1">
    <location>
        <begin position="36"/>
        <end position="236"/>
    </location>
</feature>
<dbReference type="PANTHER" id="PTHR21310">
    <property type="entry name" value="AMINOGLYCOSIDE PHOSPHOTRANSFERASE-RELATED-RELATED"/>
    <property type="match status" value="1"/>
</dbReference>
<comment type="caution">
    <text evidence="2">The sequence shown here is derived from an EMBL/GenBank/DDBJ whole genome shotgun (WGS) entry which is preliminary data.</text>
</comment>
<evidence type="ECO:0000313" key="2">
    <source>
        <dbReference type="EMBL" id="NLP82504.1"/>
    </source>
</evidence>
<name>A0ABX1K6J7_9MICO</name>
<reference evidence="2 3" key="1">
    <citation type="submission" date="2020-04" db="EMBL/GenBank/DDBJ databases">
        <title>CFH 90308 Microbacterium sp.</title>
        <authorList>
            <person name="Nie G."/>
            <person name="Ming H."/>
            <person name="Xia T."/>
        </authorList>
    </citation>
    <scope>NUCLEOTIDE SEQUENCE [LARGE SCALE GENOMIC DNA]</scope>
    <source>
        <strain evidence="2 3">CFH 90308</strain>
    </source>
</reference>
<evidence type="ECO:0000259" key="1">
    <source>
        <dbReference type="Pfam" id="PF01636"/>
    </source>
</evidence>
<dbReference type="EMBL" id="JABACI010000001">
    <property type="protein sequence ID" value="NLP82504.1"/>
    <property type="molecule type" value="Genomic_DNA"/>
</dbReference>
<dbReference type="Pfam" id="PF01636">
    <property type="entry name" value="APH"/>
    <property type="match status" value="1"/>
</dbReference>
<dbReference type="InterPro" id="IPR002575">
    <property type="entry name" value="Aminoglycoside_PTrfase"/>
</dbReference>